<sequence length="469" mass="53855">MCLAISCSAFAQNQKPNLLIIINDQWRGEAMGYTGKEPVKTPNLDAFAKKSFVSQQMVANYPLCSPSRAMIFSGRYPLKNHVYSNVNSKGTPYGIELPADMTCISDVLKASGYFNGYIGKWHLDAPHEPYVNTSNNKETAWNEWTPPSRRHGYDYWYAYGTYDDHARPMYWNTNDSRENFHYVDEWGPKHEADKAIAFFKNEGNVRPANKPFSLVVSMNPPHSGYKTVPKKYYDIYKDVDLESLLKDPDIPAADTKMGKLYRDNIKYYYANITGADEQIGRILDQLKQSGLDKNTLVIFMADHGNSLGKHDEVSKNHFHEESVRIPFMMYMDGKIFPRFDAQMLMSEPDIFPTVMSLMGVKTPLPADLDGRDFSEYIKTGKGDYPTQQYIMGSVTASNPNTGFRSLRTAQYKLVYQYQKKQTSKYLFDLKKDPFELNNIFDKNPETVKSLKKDLKAWLKQTNDGFDLDR</sequence>
<dbReference type="Proteomes" id="UP000283433">
    <property type="component" value="Unassembled WGS sequence"/>
</dbReference>
<organism evidence="4 5">
    <name type="scientific">Pelobium manganitolerans</name>
    <dbReference type="NCBI Taxonomy" id="1842495"/>
    <lineage>
        <taxon>Bacteria</taxon>
        <taxon>Pseudomonadati</taxon>
        <taxon>Bacteroidota</taxon>
        <taxon>Sphingobacteriia</taxon>
        <taxon>Sphingobacteriales</taxon>
        <taxon>Sphingobacteriaceae</taxon>
        <taxon>Pelobium</taxon>
    </lineage>
</organism>
<dbReference type="PANTHER" id="PTHR42693:SF53">
    <property type="entry name" value="ENDO-4-O-SULFATASE"/>
    <property type="match status" value="1"/>
</dbReference>
<dbReference type="EMBL" id="MBTA01000012">
    <property type="protein sequence ID" value="RKD17322.1"/>
    <property type="molecule type" value="Genomic_DNA"/>
</dbReference>
<evidence type="ECO:0000313" key="4">
    <source>
        <dbReference type="EMBL" id="RKD17322.1"/>
    </source>
</evidence>
<gene>
    <name evidence="4" type="ORF">BCY91_03820</name>
</gene>
<evidence type="ECO:0000256" key="1">
    <source>
        <dbReference type="ARBA" id="ARBA00008779"/>
    </source>
</evidence>
<dbReference type="InterPro" id="IPR000917">
    <property type="entry name" value="Sulfatase_N"/>
</dbReference>
<dbReference type="OrthoDB" id="9789742at2"/>
<dbReference type="PANTHER" id="PTHR42693">
    <property type="entry name" value="ARYLSULFATASE FAMILY MEMBER"/>
    <property type="match status" value="1"/>
</dbReference>
<dbReference type="AlphaFoldDB" id="A0A419S7J1"/>
<comment type="similarity">
    <text evidence="1">Belongs to the sulfatase family.</text>
</comment>
<dbReference type="InterPro" id="IPR050738">
    <property type="entry name" value="Sulfatase"/>
</dbReference>
<dbReference type="InterPro" id="IPR017850">
    <property type="entry name" value="Alkaline_phosphatase_core_sf"/>
</dbReference>
<proteinExistence type="inferred from homology"/>
<evidence type="ECO:0000256" key="2">
    <source>
        <dbReference type="ARBA" id="ARBA00022801"/>
    </source>
</evidence>
<comment type="caution">
    <text evidence="4">The sequence shown here is derived from an EMBL/GenBank/DDBJ whole genome shotgun (WGS) entry which is preliminary data.</text>
</comment>
<reference evidence="4 5" key="1">
    <citation type="submission" date="2016-07" db="EMBL/GenBank/DDBJ databases">
        <title>Genome of Pelobium manganitolerans.</title>
        <authorList>
            <person name="Wu S."/>
            <person name="Wang G."/>
        </authorList>
    </citation>
    <scope>NUCLEOTIDE SEQUENCE [LARGE SCALE GENOMIC DNA]</scope>
    <source>
        <strain evidence="4 5">YS-25</strain>
    </source>
</reference>
<feature type="domain" description="Sulfatase N-terminal" evidence="3">
    <location>
        <begin position="16"/>
        <end position="360"/>
    </location>
</feature>
<protein>
    <submittedName>
        <fullName evidence="4">Sulfatase</fullName>
    </submittedName>
</protein>
<dbReference type="GO" id="GO:0004065">
    <property type="term" value="F:arylsulfatase activity"/>
    <property type="evidence" value="ECO:0007669"/>
    <property type="project" value="TreeGrafter"/>
</dbReference>
<dbReference type="Pfam" id="PF00884">
    <property type="entry name" value="Sulfatase"/>
    <property type="match status" value="1"/>
</dbReference>
<dbReference type="CDD" id="cd16034">
    <property type="entry name" value="sulfatase_like"/>
    <property type="match status" value="1"/>
</dbReference>
<evidence type="ECO:0000259" key="3">
    <source>
        <dbReference type="Pfam" id="PF00884"/>
    </source>
</evidence>
<evidence type="ECO:0000313" key="5">
    <source>
        <dbReference type="Proteomes" id="UP000283433"/>
    </source>
</evidence>
<dbReference type="Gene3D" id="3.30.1120.10">
    <property type="match status" value="1"/>
</dbReference>
<dbReference type="SUPFAM" id="SSF53649">
    <property type="entry name" value="Alkaline phosphatase-like"/>
    <property type="match status" value="1"/>
</dbReference>
<name>A0A419S7J1_9SPHI</name>
<accession>A0A419S7J1</accession>
<dbReference type="Gene3D" id="3.40.720.10">
    <property type="entry name" value="Alkaline Phosphatase, subunit A"/>
    <property type="match status" value="1"/>
</dbReference>
<keyword evidence="2" id="KW-0378">Hydrolase</keyword>
<keyword evidence="5" id="KW-1185">Reference proteome</keyword>